<accession>A0A5P1X596</accession>
<dbReference type="Proteomes" id="UP000325295">
    <property type="component" value="Chromosome"/>
</dbReference>
<dbReference type="KEGG" id="lnn:F0161_07220"/>
<sequence>MNINENTDLIGFIVWLICSCNLGIKTGQWSLKIENYYWVPTFFAWIVMVKIVIAVIKVYLIPSLHIGRDSIIRILLIIAWYFTALVILKLVDQLVHGIGRHWAISKSAQQEKNWFQSRKKRRTRKQKRKQ</sequence>
<keyword evidence="1" id="KW-0812">Transmembrane</keyword>
<feature type="transmembrane region" description="Helical" evidence="1">
    <location>
        <begin position="6"/>
        <end position="24"/>
    </location>
</feature>
<proteinExistence type="predicted"/>
<protein>
    <submittedName>
        <fullName evidence="2">Uncharacterized protein</fullName>
    </submittedName>
</protein>
<keyword evidence="3" id="KW-1185">Reference proteome</keyword>
<name>A0A5P1X596_9LACO</name>
<evidence type="ECO:0000256" key="1">
    <source>
        <dbReference type="SAM" id="Phobius"/>
    </source>
</evidence>
<feature type="transmembrane region" description="Helical" evidence="1">
    <location>
        <begin position="71"/>
        <end position="91"/>
    </location>
</feature>
<feature type="transmembrane region" description="Helical" evidence="1">
    <location>
        <begin position="36"/>
        <end position="59"/>
    </location>
</feature>
<organism evidence="2 3">
    <name type="scientific">Paucilactobacillus nenjiangensis</name>
    <dbReference type="NCBI Taxonomy" id="1296540"/>
    <lineage>
        <taxon>Bacteria</taxon>
        <taxon>Bacillati</taxon>
        <taxon>Bacillota</taxon>
        <taxon>Bacilli</taxon>
        <taxon>Lactobacillales</taxon>
        <taxon>Lactobacillaceae</taxon>
        <taxon>Paucilactobacillus</taxon>
    </lineage>
</organism>
<dbReference type="EMBL" id="CP043939">
    <property type="protein sequence ID" value="QER67671.1"/>
    <property type="molecule type" value="Genomic_DNA"/>
</dbReference>
<gene>
    <name evidence="2" type="ORF">F0161_07220</name>
</gene>
<reference evidence="2 3" key="1">
    <citation type="submission" date="2019-09" db="EMBL/GenBank/DDBJ databases">
        <title>Complete Genome Sequence of Lactobacillus nenjiangensis SH-Y15, isolated from sauerkraut.</title>
        <authorList>
            <person name="Yang H."/>
        </authorList>
    </citation>
    <scope>NUCLEOTIDE SEQUENCE [LARGE SCALE GENOMIC DNA]</scope>
    <source>
        <strain evidence="2 3">SH-Y15</strain>
    </source>
</reference>
<keyword evidence="1" id="KW-0472">Membrane</keyword>
<evidence type="ECO:0000313" key="2">
    <source>
        <dbReference type="EMBL" id="QER67671.1"/>
    </source>
</evidence>
<keyword evidence="1" id="KW-1133">Transmembrane helix</keyword>
<dbReference type="RefSeq" id="WP_150204192.1">
    <property type="nucleotide sequence ID" value="NZ_CP043939.1"/>
</dbReference>
<evidence type="ECO:0000313" key="3">
    <source>
        <dbReference type="Proteomes" id="UP000325295"/>
    </source>
</evidence>
<dbReference type="AlphaFoldDB" id="A0A5P1X596"/>